<organism evidence="7 8">
    <name type="scientific">Pseudomonas citronellolis</name>
    <dbReference type="NCBI Taxonomy" id="53408"/>
    <lineage>
        <taxon>Bacteria</taxon>
        <taxon>Pseudomonadati</taxon>
        <taxon>Pseudomonadota</taxon>
        <taxon>Gammaproteobacteria</taxon>
        <taxon>Pseudomonadales</taxon>
        <taxon>Pseudomonadaceae</taxon>
        <taxon>Pseudomonas</taxon>
    </lineage>
</organism>
<dbReference type="InterPro" id="IPR000792">
    <property type="entry name" value="Tscrpt_reg_LuxR_C"/>
</dbReference>
<comment type="caution">
    <text evidence="7">The sequence shown here is derived from an EMBL/GenBank/DDBJ whole genome shotgun (WGS) entry which is preliminary data.</text>
</comment>
<dbReference type="PROSITE" id="PS50043">
    <property type="entry name" value="HTH_LUXR_2"/>
    <property type="match status" value="1"/>
</dbReference>
<dbReference type="PANTHER" id="PTHR43214">
    <property type="entry name" value="TWO-COMPONENT RESPONSE REGULATOR"/>
    <property type="match status" value="1"/>
</dbReference>
<dbReference type="Gene3D" id="1.10.10.10">
    <property type="entry name" value="Winged helix-like DNA-binding domain superfamily/Winged helix DNA-binding domain"/>
    <property type="match status" value="1"/>
</dbReference>
<dbReference type="Pfam" id="PF00072">
    <property type="entry name" value="Response_reg"/>
    <property type="match status" value="1"/>
</dbReference>
<dbReference type="Pfam" id="PF00196">
    <property type="entry name" value="GerE"/>
    <property type="match status" value="1"/>
</dbReference>
<evidence type="ECO:0000259" key="5">
    <source>
        <dbReference type="PROSITE" id="PS50043"/>
    </source>
</evidence>
<feature type="domain" description="Response regulatory" evidence="6">
    <location>
        <begin position="13"/>
        <end position="131"/>
    </location>
</feature>
<protein>
    <submittedName>
        <fullName evidence="7">DNA-binding response regulator, NarL/FixJ family, contains REC and HTH domains</fullName>
    </submittedName>
</protein>
<evidence type="ECO:0000256" key="1">
    <source>
        <dbReference type="ARBA" id="ARBA00023015"/>
    </source>
</evidence>
<evidence type="ECO:0000259" key="6">
    <source>
        <dbReference type="PROSITE" id="PS50110"/>
    </source>
</evidence>
<sequence length="270" mass="29764">MATTRKANLRGHQALILDDEPDIVEEVVDLLNCAGYPCLGAHTAEQALALFQANPGIDMLILDFDLQDSQGPRVLERMQALAGSERLFEAITISGRAGKDELIDVLRSGFCDFLAKPLNPEHLLAALEKLAEKLEERARDRQRVIRAESRLDVLTESLKSLASDAKKAINYASTASRPARGEPSKDDEALLNTPEDQLANPFFAKLSLRQLDVVRLIGKGLSNYQIACKLGISEHTVKLYVSQSLRLTGLSNRTQLALKSSPRRKANHDL</sequence>
<dbReference type="PROSITE" id="PS50110">
    <property type="entry name" value="RESPONSE_REGULATORY"/>
    <property type="match status" value="1"/>
</dbReference>
<evidence type="ECO:0000256" key="2">
    <source>
        <dbReference type="ARBA" id="ARBA00023125"/>
    </source>
</evidence>
<dbReference type="PANTHER" id="PTHR43214:SF41">
    <property type="entry name" value="NITRATE_NITRITE RESPONSE REGULATOR PROTEIN NARP"/>
    <property type="match status" value="1"/>
</dbReference>
<dbReference type="InterPro" id="IPR016032">
    <property type="entry name" value="Sig_transdc_resp-reg_C-effctor"/>
</dbReference>
<feature type="domain" description="HTH luxR-type" evidence="5">
    <location>
        <begin position="198"/>
        <end position="264"/>
    </location>
</feature>
<evidence type="ECO:0000313" key="8">
    <source>
        <dbReference type="Proteomes" id="UP000183385"/>
    </source>
</evidence>
<dbReference type="AlphaFoldDB" id="A0AAQ1KIB8"/>
<evidence type="ECO:0000256" key="4">
    <source>
        <dbReference type="PROSITE-ProRule" id="PRU00169"/>
    </source>
</evidence>
<keyword evidence="2 7" id="KW-0238">DNA-binding</keyword>
<dbReference type="PRINTS" id="PR00038">
    <property type="entry name" value="HTHLUXR"/>
</dbReference>
<keyword evidence="8" id="KW-1185">Reference proteome</keyword>
<keyword evidence="1" id="KW-0805">Transcription regulation</keyword>
<dbReference type="CDD" id="cd06170">
    <property type="entry name" value="LuxR_C_like"/>
    <property type="match status" value="1"/>
</dbReference>
<dbReference type="GO" id="GO:0006355">
    <property type="term" value="P:regulation of DNA-templated transcription"/>
    <property type="evidence" value="ECO:0007669"/>
    <property type="project" value="InterPro"/>
</dbReference>
<dbReference type="EMBL" id="FOLS01000025">
    <property type="protein sequence ID" value="SFD42466.1"/>
    <property type="molecule type" value="Genomic_DNA"/>
</dbReference>
<proteinExistence type="predicted"/>
<dbReference type="RefSeq" id="WP_159458839.1">
    <property type="nucleotide sequence ID" value="NZ_CP101752.1"/>
</dbReference>
<reference evidence="7 8" key="1">
    <citation type="submission" date="2016-10" db="EMBL/GenBank/DDBJ databases">
        <authorList>
            <person name="Varghese N."/>
            <person name="Submissions S."/>
        </authorList>
    </citation>
    <scope>NUCLEOTIDE SEQUENCE [LARGE SCALE GENOMIC DNA]</scope>
    <source>
        <strain evidence="7 8">LMG 18378</strain>
    </source>
</reference>
<feature type="modified residue" description="4-aspartylphosphate" evidence="4">
    <location>
        <position position="63"/>
    </location>
</feature>
<dbReference type="SMART" id="SM00448">
    <property type="entry name" value="REC"/>
    <property type="match status" value="1"/>
</dbReference>
<dbReference type="Proteomes" id="UP000183385">
    <property type="component" value="Unassembled WGS sequence"/>
</dbReference>
<evidence type="ECO:0000313" key="7">
    <source>
        <dbReference type="EMBL" id="SFD42466.1"/>
    </source>
</evidence>
<accession>A0AAQ1KIB8</accession>
<dbReference type="SUPFAM" id="SSF52172">
    <property type="entry name" value="CheY-like"/>
    <property type="match status" value="1"/>
</dbReference>
<dbReference type="Gene3D" id="3.40.50.2300">
    <property type="match status" value="1"/>
</dbReference>
<evidence type="ECO:0000256" key="3">
    <source>
        <dbReference type="ARBA" id="ARBA00023163"/>
    </source>
</evidence>
<dbReference type="GO" id="GO:0003677">
    <property type="term" value="F:DNA binding"/>
    <property type="evidence" value="ECO:0007669"/>
    <property type="project" value="UniProtKB-KW"/>
</dbReference>
<name>A0AAQ1KIB8_9PSED</name>
<dbReference type="InterPro" id="IPR011006">
    <property type="entry name" value="CheY-like_superfamily"/>
</dbReference>
<dbReference type="InterPro" id="IPR001789">
    <property type="entry name" value="Sig_transdc_resp-reg_receiver"/>
</dbReference>
<gene>
    <name evidence="7" type="ORF">SAMN05216577_12588</name>
</gene>
<dbReference type="SMART" id="SM00421">
    <property type="entry name" value="HTH_LUXR"/>
    <property type="match status" value="1"/>
</dbReference>
<keyword evidence="3" id="KW-0804">Transcription</keyword>
<dbReference type="SUPFAM" id="SSF46894">
    <property type="entry name" value="C-terminal effector domain of the bipartite response regulators"/>
    <property type="match status" value="1"/>
</dbReference>
<dbReference type="InterPro" id="IPR039420">
    <property type="entry name" value="WalR-like"/>
</dbReference>
<keyword evidence="4" id="KW-0597">Phosphoprotein</keyword>
<dbReference type="GO" id="GO:0000160">
    <property type="term" value="P:phosphorelay signal transduction system"/>
    <property type="evidence" value="ECO:0007669"/>
    <property type="project" value="InterPro"/>
</dbReference>
<dbReference type="InterPro" id="IPR036388">
    <property type="entry name" value="WH-like_DNA-bd_sf"/>
</dbReference>